<dbReference type="PANTHER" id="PTHR18834:SF2">
    <property type="entry name" value="STEROID RECEPTOR RNA ACTIVATOR 1"/>
    <property type="match status" value="1"/>
</dbReference>
<dbReference type="STRING" id="6689.A0A423TWH8"/>
<organism evidence="3 4">
    <name type="scientific">Penaeus vannamei</name>
    <name type="common">Whiteleg shrimp</name>
    <name type="synonym">Litopenaeus vannamei</name>
    <dbReference type="NCBI Taxonomy" id="6689"/>
    <lineage>
        <taxon>Eukaryota</taxon>
        <taxon>Metazoa</taxon>
        <taxon>Ecdysozoa</taxon>
        <taxon>Arthropoda</taxon>
        <taxon>Crustacea</taxon>
        <taxon>Multicrustacea</taxon>
        <taxon>Malacostraca</taxon>
        <taxon>Eumalacostraca</taxon>
        <taxon>Eucarida</taxon>
        <taxon>Decapoda</taxon>
        <taxon>Dendrobranchiata</taxon>
        <taxon>Penaeoidea</taxon>
        <taxon>Penaeidae</taxon>
        <taxon>Penaeus</taxon>
    </lineage>
</organism>
<dbReference type="Proteomes" id="UP000283509">
    <property type="component" value="Unassembled WGS sequence"/>
</dbReference>
<dbReference type="Gene3D" id="1.20.940.10">
    <property type="entry name" value="Functional domain of the splicing factor Prp18"/>
    <property type="match status" value="1"/>
</dbReference>
<evidence type="ECO:0000313" key="4">
    <source>
        <dbReference type="Proteomes" id="UP000283509"/>
    </source>
</evidence>
<gene>
    <name evidence="3" type="ORF">C7M84_000501</name>
</gene>
<dbReference type="Pfam" id="PF07304">
    <property type="entry name" value="SRA1"/>
    <property type="match status" value="1"/>
</dbReference>
<reference evidence="3 4" key="1">
    <citation type="submission" date="2018-04" db="EMBL/GenBank/DDBJ databases">
        <authorList>
            <person name="Zhang X."/>
            <person name="Yuan J."/>
            <person name="Li F."/>
            <person name="Xiang J."/>
        </authorList>
    </citation>
    <scope>NUCLEOTIDE SEQUENCE [LARGE SCALE GENOMIC DNA]</scope>
    <source>
        <tissue evidence="3">Muscle</tissue>
    </source>
</reference>
<name>A0A423TWH8_PENVA</name>
<feature type="region of interest" description="Disordered" evidence="1">
    <location>
        <begin position="218"/>
        <end position="266"/>
    </location>
</feature>
<accession>A0A423TWH8</accession>
<reference evidence="3 4" key="2">
    <citation type="submission" date="2019-01" db="EMBL/GenBank/DDBJ databases">
        <title>The decoding of complex shrimp genome reveals the adaptation for benthos swimmer, frequently molting mechanism and breeding impact on genome.</title>
        <authorList>
            <person name="Sun Y."/>
            <person name="Gao Y."/>
            <person name="Yu Y."/>
        </authorList>
    </citation>
    <scope>NUCLEOTIDE SEQUENCE [LARGE SCALE GENOMIC DNA]</scope>
    <source>
        <tissue evidence="3">Muscle</tissue>
    </source>
</reference>
<proteinExistence type="predicted"/>
<feature type="compositionally biased region" description="Basic and acidic residues" evidence="1">
    <location>
        <begin position="257"/>
        <end position="266"/>
    </location>
</feature>
<protein>
    <submittedName>
        <fullName evidence="3">Steroid receptor RNA activator 1</fullName>
    </submittedName>
</protein>
<evidence type="ECO:0000259" key="2">
    <source>
        <dbReference type="Pfam" id="PF07304"/>
    </source>
</evidence>
<feature type="compositionally biased region" description="Basic and acidic residues" evidence="1">
    <location>
        <begin position="218"/>
        <end position="245"/>
    </location>
</feature>
<sequence length="266" mass="29362">MEPIGPGSHDRAWNDPPKFAFNASATAGGQSGRRRLMNKRVPIPIGPSDGTAPVSPSLRPTDGPPKDGDLFRMKGPHGPPPTVSPAVSKLPDAKAEKEEKKKGDPLIEENLNTEEMLSEVKTALDESLEKVSDELKKSVLDDITRRLEMMKKMWIEGELDPIVQRRMLLLARAMRESNYDEAWDIHQGLIVDFTSVCSSWMVGVKRIISDFRKTEKEAAPEVAEAEVKTTDGEEKEAEELTKDVSEGVSNLLVQPEVHTKEGDAPS</sequence>
<keyword evidence="3" id="KW-0675">Receptor</keyword>
<dbReference type="EMBL" id="QCYY01001073">
    <property type="protein sequence ID" value="ROT80762.1"/>
    <property type="molecule type" value="Genomic_DNA"/>
</dbReference>
<dbReference type="AlphaFoldDB" id="A0A423TWH8"/>
<keyword evidence="4" id="KW-1185">Reference proteome</keyword>
<evidence type="ECO:0000256" key="1">
    <source>
        <dbReference type="SAM" id="MobiDB-lite"/>
    </source>
</evidence>
<dbReference type="GO" id="GO:0003713">
    <property type="term" value="F:transcription coactivator activity"/>
    <property type="evidence" value="ECO:0007669"/>
    <property type="project" value="InterPro"/>
</dbReference>
<feature type="region of interest" description="Disordered" evidence="1">
    <location>
        <begin position="1"/>
        <end position="107"/>
    </location>
</feature>
<dbReference type="GO" id="GO:0005634">
    <property type="term" value="C:nucleus"/>
    <property type="evidence" value="ECO:0007669"/>
    <property type="project" value="TreeGrafter"/>
</dbReference>
<dbReference type="InterPro" id="IPR040243">
    <property type="entry name" value="Steroid_recept_RNA_1"/>
</dbReference>
<feature type="compositionally biased region" description="Basic and acidic residues" evidence="1">
    <location>
        <begin position="91"/>
        <end position="105"/>
    </location>
</feature>
<dbReference type="InterPro" id="IPR009917">
    <property type="entry name" value="SRA1/Sec31"/>
</dbReference>
<dbReference type="PANTHER" id="PTHR18834">
    <property type="entry name" value="STEROID RECEPTOR RNA ACTIVATOR 1"/>
    <property type="match status" value="1"/>
</dbReference>
<dbReference type="GO" id="GO:0006357">
    <property type="term" value="P:regulation of transcription by RNA polymerase II"/>
    <property type="evidence" value="ECO:0007669"/>
    <property type="project" value="InterPro"/>
</dbReference>
<evidence type="ECO:0000313" key="3">
    <source>
        <dbReference type="EMBL" id="ROT80762.1"/>
    </source>
</evidence>
<comment type="caution">
    <text evidence="3">The sequence shown here is derived from an EMBL/GenBank/DDBJ whole genome shotgun (WGS) entry which is preliminary data.</text>
</comment>
<feature type="domain" description="SRA1/Sec31" evidence="2">
    <location>
        <begin position="78"/>
        <end position="219"/>
    </location>
</feature>
<dbReference type="OrthoDB" id="5982138at2759"/>